<evidence type="ECO:0000256" key="2">
    <source>
        <dbReference type="SAM" id="MobiDB-lite"/>
    </source>
</evidence>
<dbReference type="InterPro" id="IPR050490">
    <property type="entry name" value="Bact_solute-bd_prot1"/>
</dbReference>
<dbReference type="SUPFAM" id="SSF53850">
    <property type="entry name" value="Periplasmic binding protein-like II"/>
    <property type="match status" value="1"/>
</dbReference>
<feature type="signal peptide" evidence="3">
    <location>
        <begin position="1"/>
        <end position="20"/>
    </location>
</feature>
<evidence type="ECO:0000313" key="4">
    <source>
        <dbReference type="EMBL" id="HJC24143.1"/>
    </source>
</evidence>
<dbReference type="AlphaFoldDB" id="A0A9D2NG09"/>
<dbReference type="PROSITE" id="PS51257">
    <property type="entry name" value="PROKAR_LIPOPROTEIN"/>
    <property type="match status" value="1"/>
</dbReference>
<evidence type="ECO:0000313" key="5">
    <source>
        <dbReference type="Proteomes" id="UP000823891"/>
    </source>
</evidence>
<accession>A0A9D2NG09</accession>
<protein>
    <submittedName>
        <fullName evidence="4">ABC transporter substrate-binding protein</fullName>
    </submittedName>
</protein>
<dbReference type="Gene3D" id="3.40.190.10">
    <property type="entry name" value="Periplasmic binding protein-like II"/>
    <property type="match status" value="2"/>
</dbReference>
<evidence type="ECO:0000256" key="3">
    <source>
        <dbReference type="SAM" id="SignalP"/>
    </source>
</evidence>
<name>A0A9D2NG09_9FIRM</name>
<keyword evidence="1 3" id="KW-0732">Signal</keyword>
<dbReference type="EMBL" id="DWWS01000038">
    <property type="protein sequence ID" value="HJC24143.1"/>
    <property type="molecule type" value="Genomic_DNA"/>
</dbReference>
<gene>
    <name evidence="4" type="ORF">H9761_10600</name>
</gene>
<proteinExistence type="predicted"/>
<dbReference type="PANTHER" id="PTHR43649:SF33">
    <property type="entry name" value="POLYGALACTURONAN_RHAMNOGALACTURONAN-BINDING PROTEIN YTCQ"/>
    <property type="match status" value="1"/>
</dbReference>
<feature type="region of interest" description="Disordered" evidence="2">
    <location>
        <begin position="30"/>
        <end position="64"/>
    </location>
</feature>
<dbReference type="Proteomes" id="UP000823891">
    <property type="component" value="Unassembled WGS sequence"/>
</dbReference>
<comment type="caution">
    <text evidence="4">The sequence shown here is derived from an EMBL/GenBank/DDBJ whole genome shotgun (WGS) entry which is preliminary data.</text>
</comment>
<feature type="chain" id="PRO_5039315456" evidence="3">
    <location>
        <begin position="21"/>
        <end position="484"/>
    </location>
</feature>
<evidence type="ECO:0000256" key="1">
    <source>
        <dbReference type="ARBA" id="ARBA00022729"/>
    </source>
</evidence>
<sequence length="484" mass="52661">MKKKMLSLLLCAALTTTILAGCSSSEPAAETTGAEAVSEAVPEPEETAEEASASAPAAAEEETQGEQLAYTGELEIMHYSTSEESEGNGGSDGFRTVLAQWDEAHPDITLTQNVLANAEYKTQIATLAAADDLPDVFLLQGMNTIDWANQGLVYDLTADIQSSPYYDDYNQAYFIPFTVGESIYGYPALTGGTCTVVIYDKAMWKEAGYDAFPSTWEEVEAAAEYFRGQGITPVAFGNGGKWQANSDFLSTLGNRYTGPDWFMSLVAKEGAAFTDEAFVKALTEMQRLFTETEIFNEDFNVVTNEDAREYYISGDAAAFIGGNWDESYIWAALKDSDEEKWNNMGFAVLPQPADATEAPNSQNIGLGYAVAVNSKLADDPDKLAAAIDLAEYITGPAFAGYVAENYALGGLTKVEDVDLSAFDQITQDFYNWSYVDTETCEIYDSYITNAVWDVLNTDMQTMLNGDMTPEDVAANAQAAYEANY</sequence>
<reference evidence="4" key="2">
    <citation type="submission" date="2021-04" db="EMBL/GenBank/DDBJ databases">
        <authorList>
            <person name="Gilroy R."/>
        </authorList>
    </citation>
    <scope>NUCLEOTIDE SEQUENCE</scope>
    <source>
        <strain evidence="4">USAMLcec2-132</strain>
    </source>
</reference>
<organism evidence="4 5">
    <name type="scientific">Candidatus Eisenbergiella merdavium</name>
    <dbReference type="NCBI Taxonomy" id="2838551"/>
    <lineage>
        <taxon>Bacteria</taxon>
        <taxon>Bacillati</taxon>
        <taxon>Bacillota</taxon>
        <taxon>Clostridia</taxon>
        <taxon>Lachnospirales</taxon>
        <taxon>Lachnospiraceae</taxon>
        <taxon>Eisenbergiella</taxon>
    </lineage>
</organism>
<dbReference type="PANTHER" id="PTHR43649">
    <property type="entry name" value="ARABINOSE-BINDING PROTEIN-RELATED"/>
    <property type="match status" value="1"/>
</dbReference>
<reference evidence="4" key="1">
    <citation type="journal article" date="2021" name="PeerJ">
        <title>Extensive microbial diversity within the chicken gut microbiome revealed by metagenomics and culture.</title>
        <authorList>
            <person name="Gilroy R."/>
            <person name="Ravi A."/>
            <person name="Getino M."/>
            <person name="Pursley I."/>
            <person name="Horton D.L."/>
            <person name="Alikhan N.F."/>
            <person name="Baker D."/>
            <person name="Gharbi K."/>
            <person name="Hall N."/>
            <person name="Watson M."/>
            <person name="Adriaenssens E.M."/>
            <person name="Foster-Nyarko E."/>
            <person name="Jarju S."/>
            <person name="Secka A."/>
            <person name="Antonio M."/>
            <person name="Oren A."/>
            <person name="Chaudhuri R.R."/>
            <person name="La Ragione R."/>
            <person name="Hildebrand F."/>
            <person name="Pallen M.J."/>
        </authorList>
    </citation>
    <scope>NUCLEOTIDE SEQUENCE</scope>
    <source>
        <strain evidence="4">USAMLcec2-132</strain>
    </source>
</reference>